<comment type="cofactor">
    <cofactor evidence="1">
        <name>Zn(2+)</name>
        <dbReference type="ChEBI" id="CHEBI:29105"/>
    </cofactor>
</comment>
<dbReference type="PANTHER" id="PTHR12147">
    <property type="entry name" value="METALLOPEPTIDASE M28 FAMILY MEMBER"/>
    <property type="match status" value="1"/>
</dbReference>
<dbReference type="EC" id="3.4.-.-" evidence="9"/>
<name>A0A8H6ZCU8_9AGAR</name>
<keyword evidence="4 9" id="KW-0479">Metal-binding</keyword>
<accession>A0A8H6ZCU8</accession>
<evidence type="ECO:0000256" key="6">
    <source>
        <dbReference type="ARBA" id="ARBA00022801"/>
    </source>
</evidence>
<evidence type="ECO:0000313" key="11">
    <source>
        <dbReference type="EMBL" id="KAF7375134.1"/>
    </source>
</evidence>
<evidence type="ECO:0000259" key="10">
    <source>
        <dbReference type="Pfam" id="PF04389"/>
    </source>
</evidence>
<evidence type="ECO:0000256" key="7">
    <source>
        <dbReference type="ARBA" id="ARBA00022833"/>
    </source>
</evidence>
<dbReference type="EMBL" id="JACAZH010000002">
    <property type="protein sequence ID" value="KAF7375134.1"/>
    <property type="molecule type" value="Genomic_DNA"/>
</dbReference>
<dbReference type="Gene3D" id="3.40.630.10">
    <property type="entry name" value="Zn peptidases"/>
    <property type="match status" value="2"/>
</dbReference>
<dbReference type="Proteomes" id="UP000623467">
    <property type="component" value="Unassembled WGS sequence"/>
</dbReference>
<feature type="chain" id="PRO_5034825587" description="Peptide hydrolase" evidence="9">
    <location>
        <begin position="18"/>
        <end position="414"/>
    </location>
</feature>
<dbReference type="GO" id="GO:0046872">
    <property type="term" value="F:metal ion binding"/>
    <property type="evidence" value="ECO:0007669"/>
    <property type="project" value="UniProtKB-KW"/>
</dbReference>
<gene>
    <name evidence="11" type="ORF">MSAN_00399800</name>
</gene>
<reference evidence="11" key="1">
    <citation type="submission" date="2020-05" db="EMBL/GenBank/DDBJ databases">
        <title>Mycena genomes resolve the evolution of fungal bioluminescence.</title>
        <authorList>
            <person name="Tsai I.J."/>
        </authorList>
    </citation>
    <scope>NUCLEOTIDE SEQUENCE</scope>
    <source>
        <strain evidence="11">160909Yilan</strain>
    </source>
</reference>
<comment type="similarity">
    <text evidence="8">Belongs to the peptidase M28 family. M28E subfamily.</text>
</comment>
<feature type="domain" description="Peptidase M28" evidence="10">
    <location>
        <begin position="258"/>
        <end position="395"/>
    </location>
</feature>
<keyword evidence="12" id="KW-1185">Reference proteome</keyword>
<dbReference type="GO" id="GO:0006508">
    <property type="term" value="P:proteolysis"/>
    <property type="evidence" value="ECO:0007669"/>
    <property type="project" value="UniProtKB-KW"/>
</dbReference>
<evidence type="ECO:0000256" key="5">
    <source>
        <dbReference type="ARBA" id="ARBA00022729"/>
    </source>
</evidence>
<keyword evidence="3 9" id="KW-0645">Protease</keyword>
<evidence type="ECO:0000256" key="4">
    <source>
        <dbReference type="ARBA" id="ARBA00022723"/>
    </source>
</evidence>
<dbReference type="OrthoDB" id="2214at2759"/>
<evidence type="ECO:0000256" key="2">
    <source>
        <dbReference type="ARBA" id="ARBA00022438"/>
    </source>
</evidence>
<evidence type="ECO:0000313" key="12">
    <source>
        <dbReference type="Proteomes" id="UP000623467"/>
    </source>
</evidence>
<organism evidence="11 12">
    <name type="scientific">Mycena sanguinolenta</name>
    <dbReference type="NCBI Taxonomy" id="230812"/>
    <lineage>
        <taxon>Eukaryota</taxon>
        <taxon>Fungi</taxon>
        <taxon>Dikarya</taxon>
        <taxon>Basidiomycota</taxon>
        <taxon>Agaricomycotina</taxon>
        <taxon>Agaricomycetes</taxon>
        <taxon>Agaricomycetidae</taxon>
        <taxon>Agaricales</taxon>
        <taxon>Marasmiineae</taxon>
        <taxon>Mycenaceae</taxon>
        <taxon>Mycena</taxon>
    </lineage>
</organism>
<dbReference type="InterPro" id="IPR045175">
    <property type="entry name" value="M28_fam"/>
</dbReference>
<evidence type="ECO:0000256" key="1">
    <source>
        <dbReference type="ARBA" id="ARBA00001947"/>
    </source>
</evidence>
<feature type="signal peptide" evidence="9">
    <location>
        <begin position="1"/>
        <end position="17"/>
    </location>
</feature>
<evidence type="ECO:0000256" key="9">
    <source>
        <dbReference type="RuleBase" id="RU361240"/>
    </source>
</evidence>
<sequence>MLHPILVSLALVIFVAAQSGQTPLGLGTQNDVGPGFDLDSNELRLVQFSPNSPAEWVTEREKLQAKALGWDYMDITDTPFLGTLSKKPRFSYPSPSSTIVAGVLTHLSTAEPKANLEHFTSYHTRYYNSETGRASSEWLYAKILAYTAELANEEQQPLISVESVKHPWKQNSIIIRMSPLDASDSGPITILGAHIDSLNKNDPFGPVPSWLLVLTMTALGPSPSLKLIAVGPCYIPTRTSQPELLLALLVAGYIPLSPLEFHFYAGEEGGLRGSQAIASSYKAAGKAIRGMIQFDMTAFHKAGTREEIAVIANQVDLPLSAFLAQVIDKYLDIPWVIDIYPVDPTTGRESRSDHNSWTMAGYPSCHPLEGQFANVNPYVHTPDDRIDISPEFSFDHMLHFSKLAVAFAIEMSSY</sequence>
<proteinExistence type="inferred from homology"/>
<dbReference type="GO" id="GO:0008235">
    <property type="term" value="F:metalloexopeptidase activity"/>
    <property type="evidence" value="ECO:0007669"/>
    <property type="project" value="InterPro"/>
</dbReference>
<dbReference type="InterPro" id="IPR007484">
    <property type="entry name" value="Peptidase_M28"/>
</dbReference>
<dbReference type="AlphaFoldDB" id="A0A8H6ZCU8"/>
<comment type="caution">
    <text evidence="11">The sequence shown here is derived from an EMBL/GenBank/DDBJ whole genome shotgun (WGS) entry which is preliminary data.</text>
</comment>
<dbReference type="Pfam" id="PF04389">
    <property type="entry name" value="Peptidase_M28"/>
    <property type="match status" value="1"/>
</dbReference>
<keyword evidence="5 9" id="KW-0732">Signal</keyword>
<keyword evidence="7 9" id="KW-0862">Zinc</keyword>
<protein>
    <recommendedName>
        <fullName evidence="9">Peptide hydrolase</fullName>
        <ecNumber evidence="9">3.4.-.-</ecNumber>
    </recommendedName>
</protein>
<evidence type="ECO:0000256" key="8">
    <source>
        <dbReference type="ARBA" id="ARBA00043962"/>
    </source>
</evidence>
<dbReference type="SUPFAM" id="SSF53187">
    <property type="entry name" value="Zn-dependent exopeptidases"/>
    <property type="match status" value="1"/>
</dbReference>
<keyword evidence="6 9" id="KW-0378">Hydrolase</keyword>
<keyword evidence="2" id="KW-0031">Aminopeptidase</keyword>
<dbReference type="GO" id="GO:0004177">
    <property type="term" value="F:aminopeptidase activity"/>
    <property type="evidence" value="ECO:0007669"/>
    <property type="project" value="UniProtKB-KW"/>
</dbReference>
<dbReference type="PANTHER" id="PTHR12147:SF56">
    <property type="entry name" value="AMINOPEPTIDASE YDR415C-RELATED"/>
    <property type="match status" value="1"/>
</dbReference>
<evidence type="ECO:0000256" key="3">
    <source>
        <dbReference type="ARBA" id="ARBA00022670"/>
    </source>
</evidence>